<dbReference type="Proteomes" id="UP001058074">
    <property type="component" value="Unassembled WGS sequence"/>
</dbReference>
<dbReference type="EMBL" id="BROD01000001">
    <property type="protein sequence ID" value="GKX65652.1"/>
    <property type="molecule type" value="Genomic_DNA"/>
</dbReference>
<accession>A0ACB5R940</accession>
<proteinExistence type="predicted"/>
<evidence type="ECO:0000313" key="2">
    <source>
        <dbReference type="Proteomes" id="UP001058074"/>
    </source>
</evidence>
<evidence type="ECO:0000313" key="1">
    <source>
        <dbReference type="EMBL" id="GKX65652.1"/>
    </source>
</evidence>
<keyword evidence="2" id="KW-1185">Reference proteome</keyword>
<gene>
    <name evidence="1" type="ORF">rsdtw13_09100</name>
</gene>
<organism evidence="1 2">
    <name type="scientific">Inconstantimicrobium mannanitabidum</name>
    <dbReference type="NCBI Taxonomy" id="1604901"/>
    <lineage>
        <taxon>Bacteria</taxon>
        <taxon>Bacillati</taxon>
        <taxon>Bacillota</taxon>
        <taxon>Clostridia</taxon>
        <taxon>Eubacteriales</taxon>
        <taxon>Clostridiaceae</taxon>
        <taxon>Inconstantimicrobium</taxon>
    </lineage>
</organism>
<name>A0ACB5R940_9CLOT</name>
<comment type="caution">
    <text evidence="1">The sequence shown here is derived from an EMBL/GenBank/DDBJ whole genome shotgun (WGS) entry which is preliminary data.</text>
</comment>
<reference evidence="1" key="1">
    <citation type="journal article" date="2025" name="Int. J. Syst. Evol. Microbiol.">
        <title>Inconstantimicrobium mannanitabidum sp. nov., a novel member of the family Clostridiaceae isolated from anoxic soil under the treatment of reductive soil disinfestation.</title>
        <authorList>
            <person name="Ueki A."/>
            <person name="Tonouchi A."/>
            <person name="Honma S."/>
            <person name="Kaku N."/>
            <person name="Ueki K."/>
        </authorList>
    </citation>
    <scope>NUCLEOTIDE SEQUENCE</scope>
    <source>
        <strain evidence="1">TW13</strain>
    </source>
</reference>
<protein>
    <submittedName>
        <fullName evidence="1">Uncharacterized protein</fullName>
    </submittedName>
</protein>
<sequence>MIQVYNAGNTNFNVNGDMVIQPISVILSNQINIIPSLEMELSYDEYGVWEYVKEDCVIKCNTPYGEDLFRVYNTVKNDDTYTVYAKHIFSDLIDTVAKDMSNDDICIVKTGNATGQQAIAKLFNNTDFTGHSDILKTDSVVWERKYITTALLGNDDNSFLKRWGGELYINKFDVYMYNQLGSDNNTLISYGKNLESIEEEIKIDEVVTRIIPVGANGLRLTGQTPWIDSPNINKYSNIKEKVVEFSNVKVKEKPEDEEGFATIDLARAELIRLSNLMFSEQHVDTPSVNIKTNMTDIRDSIEYQQLGYSGVEKIGLGDTVTCRHYKLGIETKARVISYKWDVLTEKFVEIEIGDTQLNYFDKQTDISNKVSKVLNDNGNVIAEYVQGIIDATKSKFRALKDVAQTQHIRAMLFEDLDSSSPTFGAMCCGTAGFEISNKRNSDDTDWNWTTFGTGKGFVADCITAGTINANLIKAGILSAIKIQNQDGSFIMDLGGTGGLTCKRNGQNSLSIEGSHINFYRFDDSGKYSGSIGTTTIIGDNTKQAINIYNDKGSYVTIGYIGGDGNIHSYMDFDESQVESTNKRSINFWKNAMLHNGACLYIGDVDNCYLTSSSTGGAYLGGDMYVSGTLSAGGSKTRVVDTSQGKRGLNAYETPNALFADYGHDTLDSNGECTINIDTLFLETVTASEGYEVFLTKYGKGDIWVEETNDTNFKVCGEPNLKFSWNIVLKQKGYENTRLQKIDVGDAKNETI</sequence>